<protein>
    <recommendedName>
        <fullName evidence="1">PH domain-containing protein</fullName>
    </recommendedName>
</protein>
<dbReference type="InterPro" id="IPR011993">
    <property type="entry name" value="PH-like_dom_sf"/>
</dbReference>
<dbReference type="EnsemblMetazoa" id="MESCA007712-RA">
    <property type="protein sequence ID" value="MESCA007712-PA"/>
    <property type="gene ID" value="MESCA007712"/>
</dbReference>
<dbReference type="SMART" id="SM00233">
    <property type="entry name" value="PH"/>
    <property type="match status" value="1"/>
</dbReference>
<dbReference type="PROSITE" id="PS50003">
    <property type="entry name" value="PH_DOMAIN"/>
    <property type="match status" value="1"/>
</dbReference>
<name>T1GVC0_MEGSC</name>
<dbReference type="SUPFAM" id="SSF50729">
    <property type="entry name" value="PH domain-like"/>
    <property type="match status" value="1"/>
</dbReference>
<accession>T1GVC0</accession>
<dbReference type="PANTHER" id="PTHR14336:SF8">
    <property type="entry name" value="PROTEIN OPY1"/>
    <property type="match status" value="1"/>
</dbReference>
<dbReference type="Pfam" id="PF00169">
    <property type="entry name" value="PH"/>
    <property type="match status" value="1"/>
</dbReference>
<dbReference type="OMA" id="YQWELAT"/>
<dbReference type="InterPro" id="IPR051707">
    <property type="entry name" value="PI-Interact_SigTrans_Reg"/>
</dbReference>
<dbReference type="AlphaFoldDB" id="T1GVC0"/>
<feature type="domain" description="PH" evidence="1">
    <location>
        <begin position="1"/>
        <end position="99"/>
    </location>
</feature>
<dbReference type="Proteomes" id="UP000015102">
    <property type="component" value="Unassembled WGS sequence"/>
</dbReference>
<reference evidence="3" key="1">
    <citation type="submission" date="2013-02" db="EMBL/GenBank/DDBJ databases">
        <authorList>
            <person name="Hughes D."/>
        </authorList>
    </citation>
    <scope>NUCLEOTIDE SEQUENCE</scope>
    <source>
        <strain>Durham</strain>
        <strain evidence="3">NC isolate 2 -- Noor lab</strain>
    </source>
</reference>
<dbReference type="Gene3D" id="2.30.29.30">
    <property type="entry name" value="Pleckstrin-homology domain (PH domain)/Phosphotyrosine-binding domain (PTB)"/>
    <property type="match status" value="1"/>
</dbReference>
<dbReference type="InterPro" id="IPR001849">
    <property type="entry name" value="PH_domain"/>
</dbReference>
<proteinExistence type="predicted"/>
<sequence length="248" mass="29309">MMTKRRTQSRKRFGSNFKQRFFQLSTNSLSYSKAKGKRPTCDIPITEIVGVERLSNNNNLKMQNIFQIILRDRERPLYVQTQNCVEEKEWIDLLEKICENNKERHTMDHLGAFVNVVAYNPYQWELATTLDPAKDLERIHQIIWDKIETLEHMYQDCAGEQRGPRKQEMTHRTYVYPKTKEDKTKFRKTIHKMISVADNLNEVHTRCNQTLLQKLLPGSKEIPIGDDNYLQMNHMNRGFASKRSMLSA</sequence>
<evidence type="ECO:0000259" key="1">
    <source>
        <dbReference type="PROSITE" id="PS50003"/>
    </source>
</evidence>
<dbReference type="PANTHER" id="PTHR14336">
    <property type="entry name" value="TANDEM PH DOMAIN CONTAINING PROTEIN"/>
    <property type="match status" value="1"/>
</dbReference>
<reference evidence="2" key="2">
    <citation type="submission" date="2015-06" db="UniProtKB">
        <authorList>
            <consortium name="EnsemblMetazoa"/>
        </authorList>
    </citation>
    <scope>IDENTIFICATION</scope>
</reference>
<dbReference type="HOGENOM" id="CLU_1121198_0_0_1"/>
<evidence type="ECO:0000313" key="2">
    <source>
        <dbReference type="EnsemblMetazoa" id="MESCA007712-PA"/>
    </source>
</evidence>
<dbReference type="STRING" id="36166.T1GVC0"/>
<dbReference type="EMBL" id="CAQQ02197357">
    <property type="status" value="NOT_ANNOTATED_CDS"/>
    <property type="molecule type" value="Genomic_DNA"/>
</dbReference>
<dbReference type="EMBL" id="CAQQ02197356">
    <property type="status" value="NOT_ANNOTATED_CDS"/>
    <property type="molecule type" value="Genomic_DNA"/>
</dbReference>
<organism evidence="2 3">
    <name type="scientific">Megaselia scalaris</name>
    <name type="common">Humpbacked fly</name>
    <name type="synonym">Phora scalaris</name>
    <dbReference type="NCBI Taxonomy" id="36166"/>
    <lineage>
        <taxon>Eukaryota</taxon>
        <taxon>Metazoa</taxon>
        <taxon>Ecdysozoa</taxon>
        <taxon>Arthropoda</taxon>
        <taxon>Hexapoda</taxon>
        <taxon>Insecta</taxon>
        <taxon>Pterygota</taxon>
        <taxon>Neoptera</taxon>
        <taxon>Endopterygota</taxon>
        <taxon>Diptera</taxon>
        <taxon>Brachycera</taxon>
        <taxon>Muscomorpha</taxon>
        <taxon>Platypezoidea</taxon>
        <taxon>Phoridae</taxon>
        <taxon>Megaseliini</taxon>
        <taxon>Megaselia</taxon>
    </lineage>
</organism>
<evidence type="ECO:0000313" key="3">
    <source>
        <dbReference type="Proteomes" id="UP000015102"/>
    </source>
</evidence>
<keyword evidence="3" id="KW-1185">Reference proteome</keyword>